<proteinExistence type="predicted"/>
<reference evidence="2" key="1">
    <citation type="submission" date="2021-11" db="EMBL/GenBank/DDBJ databases">
        <authorList>
            <person name="Schell T."/>
        </authorList>
    </citation>
    <scope>NUCLEOTIDE SEQUENCE</scope>
    <source>
        <strain evidence="2">M5</strain>
    </source>
</reference>
<sequence length="360" mass="40384">MVPLGTEGHLTDWVSCSMMERVADRLLRLHPTPRSLRQLSQEKRGRPRPGTKNKIRETDTVAFNEPLVPILLKDITEPQVVVSLALQPRKRGRPPGIKNKIKETDIVTVNDGTTHPPSGTSSHSSTTNESNVNMAVHQGTSPSLCSANDASNVATRLTTSTQARSVPGLHLPHNLRTWDHLSPVECHGQQFPSNIFLGDFAETARTPMDFPTNGIVEPSLPEDRSSRHTLPVIVNEDTLRPPTPMIDEDHHPLTWWKETGVGESGMNLYSLIELLHHDACSLDLNLKLLFQHRTLRRQRVGSRLVNSKIFDLWMTYNDSDMGFSTMDLLLKLSKVHCAKLSLKKNVDDQRVEPDDCNFDD</sequence>
<protein>
    <submittedName>
        <fullName evidence="2">Uncharacterized protein</fullName>
    </submittedName>
</protein>
<dbReference type="EMBL" id="CAKKLH010000344">
    <property type="protein sequence ID" value="CAH0113717.1"/>
    <property type="molecule type" value="Genomic_DNA"/>
</dbReference>
<dbReference type="OrthoDB" id="10286279at2759"/>
<dbReference type="Proteomes" id="UP000789390">
    <property type="component" value="Unassembled WGS sequence"/>
</dbReference>
<accession>A0A8J2S3N3</accession>
<gene>
    <name evidence="2" type="ORF">DGAL_LOCUS17626</name>
</gene>
<evidence type="ECO:0000256" key="1">
    <source>
        <dbReference type="SAM" id="MobiDB-lite"/>
    </source>
</evidence>
<feature type="region of interest" description="Disordered" evidence="1">
    <location>
        <begin position="109"/>
        <end position="129"/>
    </location>
</feature>
<feature type="compositionally biased region" description="Low complexity" evidence="1">
    <location>
        <begin position="112"/>
        <end position="127"/>
    </location>
</feature>
<evidence type="ECO:0000313" key="2">
    <source>
        <dbReference type="EMBL" id="CAH0113717.1"/>
    </source>
</evidence>
<dbReference type="AlphaFoldDB" id="A0A8J2S3N3"/>
<organism evidence="2 3">
    <name type="scientific">Daphnia galeata</name>
    <dbReference type="NCBI Taxonomy" id="27404"/>
    <lineage>
        <taxon>Eukaryota</taxon>
        <taxon>Metazoa</taxon>
        <taxon>Ecdysozoa</taxon>
        <taxon>Arthropoda</taxon>
        <taxon>Crustacea</taxon>
        <taxon>Branchiopoda</taxon>
        <taxon>Diplostraca</taxon>
        <taxon>Cladocera</taxon>
        <taxon>Anomopoda</taxon>
        <taxon>Daphniidae</taxon>
        <taxon>Daphnia</taxon>
    </lineage>
</organism>
<keyword evidence="3" id="KW-1185">Reference proteome</keyword>
<feature type="region of interest" description="Disordered" evidence="1">
    <location>
        <begin position="32"/>
        <end position="56"/>
    </location>
</feature>
<evidence type="ECO:0000313" key="3">
    <source>
        <dbReference type="Proteomes" id="UP000789390"/>
    </source>
</evidence>
<comment type="caution">
    <text evidence="2">The sequence shown here is derived from an EMBL/GenBank/DDBJ whole genome shotgun (WGS) entry which is preliminary data.</text>
</comment>
<name>A0A8J2S3N3_9CRUS</name>